<keyword evidence="6" id="KW-1185">Reference proteome</keyword>
<dbReference type="AlphaFoldDB" id="A0A9N8VEA1"/>
<evidence type="ECO:0000256" key="3">
    <source>
        <dbReference type="ARBA" id="ARBA00022833"/>
    </source>
</evidence>
<keyword evidence="2" id="KW-0479">Metal-binding</keyword>
<gene>
    <name evidence="5" type="ORF">AGERDE_LOCUS1847</name>
</gene>
<evidence type="ECO:0000256" key="2">
    <source>
        <dbReference type="ARBA" id="ARBA00022723"/>
    </source>
</evidence>
<comment type="caution">
    <text evidence="5">The sequence shown here is derived from an EMBL/GenBank/DDBJ whole genome shotgun (WGS) entry which is preliminary data.</text>
</comment>
<sequence length="791" mass="90147">MKSRFRPPLRLYRGFLYSTTSSLSQQMWTTSRINFMRTLPLPPPDGMDEIAYIKLALLERGCQFCPRKSKPRVYWAFRVRCCRKCLNSKTQIEEIVQNSSQHIPHGLAMRLPYAIVEEIRYFWKDDVQAAKLEYSQKSSSRDRHLFLDQLTIKRDDRMEDATAREIAAKQGRSEEIAENKKKLLGLIERMSQELHDDGSPVYQFEALKKCPSYLRASCSLDKPLDFTSIRHDLAKEYYEIITESARKKKQRNLLQLIILLRTSLKEAYRYEQSRKAAARDPNIRAILDRPSSSTKKHADHALEILFRVTGQRTDLATTSNYRFMQPLDDCEKLLRFCFSYNCTHELNRWDESFFLNTLIPRLCREAASIDQQYQPCFTVRKALAQGWATQRVFKCRLCSNRKQFDYTAIKQHLQSLRHNLQSFEDDKMMKLHLMHGIMSDGPSSFWLAHLPIPNIVDPRDVIVKVRISGLCPTDTQTSKSVVGELDKRTVMGHQFVAQIYDIGPSVKNFTKGDLVMCPPKTSCGECFYCKRDMTCHCDKGQLFGWSSNGKRFDGGQAEYVRIPYAETSLFKIPSGISEKEALLLADFIPVGFFCAENAMNQLSEEEKAKSVVVVVGCSPVGLAAIASAIYMGAKRVFAIDRTLERLKFAHAFGATPIDAVTEDPMAIVRRATGGRGADVALVADFETEIELSLKLIRPAGILSIATMNCQPLMDITYSEQDLVTISKHCPIRKVIPKAIPLVKSKKFDFESIITHTLPLRDAEEGYKLVGSNPDCLMVGFLVADQYPELII</sequence>
<dbReference type="Gene3D" id="3.90.180.10">
    <property type="entry name" value="Medium-chain alcohol dehydrogenases, catalytic domain"/>
    <property type="match status" value="1"/>
</dbReference>
<evidence type="ECO:0000313" key="6">
    <source>
        <dbReference type="Proteomes" id="UP000789831"/>
    </source>
</evidence>
<dbReference type="Pfam" id="PF00107">
    <property type="entry name" value="ADH_zinc_N"/>
    <property type="match status" value="1"/>
</dbReference>
<dbReference type="SUPFAM" id="SSF51735">
    <property type="entry name" value="NAD(P)-binding Rossmann-fold domains"/>
    <property type="match status" value="1"/>
</dbReference>
<dbReference type="GO" id="GO:0016491">
    <property type="term" value="F:oxidoreductase activity"/>
    <property type="evidence" value="ECO:0007669"/>
    <property type="project" value="InterPro"/>
</dbReference>
<dbReference type="Gene3D" id="3.40.50.720">
    <property type="entry name" value="NAD(P)-binding Rossmann-like Domain"/>
    <property type="match status" value="1"/>
</dbReference>
<keyword evidence="3" id="KW-0862">Zinc</keyword>
<dbReference type="OrthoDB" id="3941538at2759"/>
<dbReference type="Proteomes" id="UP000789831">
    <property type="component" value="Unassembled WGS sequence"/>
</dbReference>
<dbReference type="InterPro" id="IPR036291">
    <property type="entry name" value="NAD(P)-bd_dom_sf"/>
</dbReference>
<dbReference type="EMBL" id="CAJVPL010000138">
    <property type="protein sequence ID" value="CAG8453129.1"/>
    <property type="molecule type" value="Genomic_DNA"/>
</dbReference>
<dbReference type="SUPFAM" id="SSF50129">
    <property type="entry name" value="GroES-like"/>
    <property type="match status" value="1"/>
</dbReference>
<organism evidence="5 6">
    <name type="scientific">Ambispora gerdemannii</name>
    <dbReference type="NCBI Taxonomy" id="144530"/>
    <lineage>
        <taxon>Eukaryota</taxon>
        <taxon>Fungi</taxon>
        <taxon>Fungi incertae sedis</taxon>
        <taxon>Mucoromycota</taxon>
        <taxon>Glomeromycotina</taxon>
        <taxon>Glomeromycetes</taxon>
        <taxon>Archaeosporales</taxon>
        <taxon>Ambisporaceae</taxon>
        <taxon>Ambispora</taxon>
    </lineage>
</organism>
<evidence type="ECO:0000256" key="1">
    <source>
        <dbReference type="ARBA" id="ARBA00001947"/>
    </source>
</evidence>
<evidence type="ECO:0000259" key="4">
    <source>
        <dbReference type="SMART" id="SM00829"/>
    </source>
</evidence>
<dbReference type="InterPro" id="IPR011032">
    <property type="entry name" value="GroES-like_sf"/>
</dbReference>
<name>A0A9N8VEA1_9GLOM</name>
<dbReference type="GO" id="GO:0046872">
    <property type="term" value="F:metal ion binding"/>
    <property type="evidence" value="ECO:0007669"/>
    <property type="project" value="UniProtKB-KW"/>
</dbReference>
<accession>A0A9N8VEA1</accession>
<proteinExistence type="predicted"/>
<reference evidence="5" key="1">
    <citation type="submission" date="2021-06" db="EMBL/GenBank/DDBJ databases">
        <authorList>
            <person name="Kallberg Y."/>
            <person name="Tangrot J."/>
            <person name="Rosling A."/>
        </authorList>
    </citation>
    <scope>NUCLEOTIDE SEQUENCE</scope>
    <source>
        <strain evidence="5">MT106</strain>
    </source>
</reference>
<dbReference type="InterPro" id="IPR013154">
    <property type="entry name" value="ADH-like_N"/>
</dbReference>
<dbReference type="Pfam" id="PF08240">
    <property type="entry name" value="ADH_N"/>
    <property type="match status" value="1"/>
</dbReference>
<dbReference type="SMART" id="SM00829">
    <property type="entry name" value="PKS_ER"/>
    <property type="match status" value="1"/>
</dbReference>
<dbReference type="InterPro" id="IPR013149">
    <property type="entry name" value="ADH-like_C"/>
</dbReference>
<comment type="cofactor">
    <cofactor evidence="1">
        <name>Zn(2+)</name>
        <dbReference type="ChEBI" id="CHEBI:29105"/>
    </cofactor>
</comment>
<protein>
    <submittedName>
        <fullName evidence="5">8879_t:CDS:1</fullName>
    </submittedName>
</protein>
<evidence type="ECO:0000313" key="5">
    <source>
        <dbReference type="EMBL" id="CAG8453129.1"/>
    </source>
</evidence>
<dbReference type="InterPro" id="IPR020843">
    <property type="entry name" value="ER"/>
</dbReference>
<feature type="domain" description="Enoyl reductase (ER)" evidence="4">
    <location>
        <begin position="441"/>
        <end position="778"/>
    </location>
</feature>
<dbReference type="PANTHER" id="PTHR42813">
    <property type="entry name" value="ZINC-TYPE ALCOHOL DEHYDROGENASE-LIKE"/>
    <property type="match status" value="1"/>
</dbReference>
<dbReference type="PANTHER" id="PTHR42813:SF2">
    <property type="entry name" value="DEHYDROGENASE, ZINC-CONTAINING, PUTATIVE (AFU_ORTHOLOGUE AFUA_2G02810)-RELATED"/>
    <property type="match status" value="1"/>
</dbReference>